<dbReference type="PANTHER" id="PTHR33361:SF2">
    <property type="entry name" value="DUF885 DOMAIN-CONTAINING PROTEIN"/>
    <property type="match status" value="1"/>
</dbReference>
<dbReference type="EMBL" id="CP090958">
    <property type="protein sequence ID" value="WGW10735.1"/>
    <property type="molecule type" value="Genomic_DNA"/>
</dbReference>
<gene>
    <name evidence="1" type="ORF">LWF01_11420</name>
</gene>
<reference evidence="1 2" key="1">
    <citation type="submission" date="2023-05" db="EMBL/GenBank/DDBJ databases">
        <title>Lithophilousrod everest ZFBP1038 complete genpme.</title>
        <authorList>
            <person name="Tian M."/>
        </authorList>
    </citation>
    <scope>NUCLEOTIDE SEQUENCE [LARGE SCALE GENOMIC DNA]</scope>
    <source>
        <strain evidence="1 2">ZFBP1038</strain>
    </source>
</reference>
<evidence type="ECO:0000313" key="2">
    <source>
        <dbReference type="Proteomes" id="UP001209083"/>
    </source>
</evidence>
<accession>A0ABY8QQM9</accession>
<proteinExistence type="predicted"/>
<protein>
    <submittedName>
        <fullName evidence="1">DUF885 domain-containing protein</fullName>
    </submittedName>
</protein>
<dbReference type="Proteomes" id="UP001209083">
    <property type="component" value="Chromosome"/>
</dbReference>
<organism evidence="1 2">
    <name type="scientific">Saxibacter everestensis</name>
    <dbReference type="NCBI Taxonomy" id="2909229"/>
    <lineage>
        <taxon>Bacteria</taxon>
        <taxon>Bacillati</taxon>
        <taxon>Actinomycetota</taxon>
        <taxon>Actinomycetes</taxon>
        <taxon>Micrococcales</taxon>
        <taxon>Brevibacteriaceae</taxon>
        <taxon>Saxibacter</taxon>
    </lineage>
</organism>
<keyword evidence="2" id="KW-1185">Reference proteome</keyword>
<dbReference type="Pfam" id="PF05960">
    <property type="entry name" value="DUF885"/>
    <property type="match status" value="1"/>
</dbReference>
<dbReference type="InterPro" id="IPR010281">
    <property type="entry name" value="DUF885"/>
</dbReference>
<sequence length="563" mass="62277">MTNSETNRPATAIDAVAERYVDKIARMSPITATELGLPGDPRALDDFSPAGLQADADAARETLAELAAQQPVDDVDVVTVDAMNERLQLKVDLHERGYTLGTLNVIESPLQGIRAIFDLTPTSTVDDWDNVAGRLRTVPQAIRGYMESLTAGRQQDRVAAIRQVRQGIEQANQIGAGDGFFTRFADRASTEGGELPASLRADLSEAADGAATAYRELASFLESEIVPVAREDDAVGREEYALWSQYFIGAQVDLEETYEWGRQELDRIITEQQQVAGQIKPGAGIREAMEILDADPSTTLEGTEALRTWMQKLADTAVSELAGTHFDIPDPVREIECCIAPTQDGGIYYTGPTDDFSRPGRMWWSVPEGVTTFNAWRETTTVYHEGVPGHHLQVGQTVYRRELLNRWRRLACWVSGHGEGWALYAERLMADLGYLDNPADRMGMLDGQRLRAARVVLDIGVHLRLPAPAELGGGTWDAEKAWPFLTSNASMDDGFLKFELDRYLGWPGQAPSYKVGQRLWEQIRDEARQSCEAASSEFDAKAFHRRALDIGSVGLDTLRRAML</sequence>
<name>A0ABY8QQM9_9MICO</name>
<dbReference type="RefSeq" id="WP_349637518.1">
    <property type="nucleotide sequence ID" value="NZ_CP090958.1"/>
</dbReference>
<dbReference type="PANTHER" id="PTHR33361">
    <property type="entry name" value="GLR0591 PROTEIN"/>
    <property type="match status" value="1"/>
</dbReference>
<evidence type="ECO:0000313" key="1">
    <source>
        <dbReference type="EMBL" id="WGW10735.1"/>
    </source>
</evidence>